<comment type="similarity">
    <text evidence="1">Belongs to the ComF/GntX family.</text>
</comment>
<dbReference type="CDD" id="cd06223">
    <property type="entry name" value="PRTases_typeI"/>
    <property type="match status" value="1"/>
</dbReference>
<dbReference type="SUPFAM" id="SSF53271">
    <property type="entry name" value="PRTase-like"/>
    <property type="match status" value="1"/>
</dbReference>
<dbReference type="PANTHER" id="PTHR47505:SF1">
    <property type="entry name" value="DNA UTILIZATION PROTEIN YHGH"/>
    <property type="match status" value="1"/>
</dbReference>
<accession>A0A327WYJ4</accession>
<dbReference type="EMBL" id="QLMC01000003">
    <property type="protein sequence ID" value="RAJ98241.1"/>
    <property type="molecule type" value="Genomic_DNA"/>
</dbReference>
<evidence type="ECO:0000313" key="4">
    <source>
        <dbReference type="Proteomes" id="UP000248790"/>
    </source>
</evidence>
<organism evidence="3 4">
    <name type="scientific">Larkinella arboricola</name>
    <dbReference type="NCBI Taxonomy" id="643671"/>
    <lineage>
        <taxon>Bacteria</taxon>
        <taxon>Pseudomonadati</taxon>
        <taxon>Bacteroidota</taxon>
        <taxon>Cytophagia</taxon>
        <taxon>Cytophagales</taxon>
        <taxon>Spirosomataceae</taxon>
        <taxon>Larkinella</taxon>
    </lineage>
</organism>
<keyword evidence="4" id="KW-1185">Reference proteome</keyword>
<dbReference type="Gene3D" id="3.40.50.2020">
    <property type="match status" value="1"/>
</dbReference>
<dbReference type="AlphaFoldDB" id="A0A327WYJ4"/>
<name>A0A327WYJ4_LARAB</name>
<evidence type="ECO:0000256" key="1">
    <source>
        <dbReference type="ARBA" id="ARBA00008007"/>
    </source>
</evidence>
<protein>
    <submittedName>
        <fullName evidence="3">ComF family protein</fullName>
    </submittedName>
</protein>
<dbReference type="InterPro" id="IPR000836">
    <property type="entry name" value="PRTase_dom"/>
</dbReference>
<dbReference type="InterPro" id="IPR029057">
    <property type="entry name" value="PRTase-like"/>
</dbReference>
<dbReference type="PANTHER" id="PTHR47505">
    <property type="entry name" value="DNA UTILIZATION PROTEIN YHGH"/>
    <property type="match status" value="1"/>
</dbReference>
<sequence>MTFCNLIRHKKRKKDVSASGIVALKHFLLTKFLKMIGKLIASGFGDFLNLFYPDPCLLCQNSLQNGEELICTACRLQLPETGQHRGDALMAGLTKFAGKVPVEFVYAYLYFTKRGKTQRLIHALKYRGHKEVGHLLGRWYGYQLKTDNQLNEHIDLIVSVPLHPAKLRQRGYNQSDWIARGLSEVLEIPWSDRALTRSQYTISQTGKDRMERWENVSNVFQVGEPDLVANKRILLVDDVLTTGATLEACTATLLAANSRSVGIITAAATR</sequence>
<gene>
    <name evidence="3" type="ORF">LX87_03151</name>
</gene>
<evidence type="ECO:0000313" key="3">
    <source>
        <dbReference type="EMBL" id="RAJ98241.1"/>
    </source>
</evidence>
<reference evidence="3 4" key="1">
    <citation type="submission" date="2018-06" db="EMBL/GenBank/DDBJ databases">
        <title>Genomic Encyclopedia of Archaeal and Bacterial Type Strains, Phase II (KMG-II): from individual species to whole genera.</title>
        <authorList>
            <person name="Goeker M."/>
        </authorList>
    </citation>
    <scope>NUCLEOTIDE SEQUENCE [LARGE SCALE GENOMIC DNA]</scope>
    <source>
        <strain evidence="3 4">DSM 21851</strain>
    </source>
</reference>
<comment type="caution">
    <text evidence="3">The sequence shown here is derived from an EMBL/GenBank/DDBJ whole genome shotgun (WGS) entry which is preliminary data.</text>
</comment>
<dbReference type="InterPro" id="IPR051910">
    <property type="entry name" value="ComF/GntX_DNA_util-trans"/>
</dbReference>
<proteinExistence type="inferred from homology"/>
<evidence type="ECO:0000259" key="2">
    <source>
        <dbReference type="Pfam" id="PF00156"/>
    </source>
</evidence>
<dbReference type="Proteomes" id="UP000248790">
    <property type="component" value="Unassembled WGS sequence"/>
</dbReference>
<feature type="domain" description="Phosphoribosyltransferase" evidence="2">
    <location>
        <begin position="225"/>
        <end position="268"/>
    </location>
</feature>
<dbReference type="Pfam" id="PF00156">
    <property type="entry name" value="Pribosyltran"/>
    <property type="match status" value="1"/>
</dbReference>